<evidence type="ECO:0000313" key="2">
    <source>
        <dbReference type="EMBL" id="KAK8993752.1"/>
    </source>
</evidence>
<evidence type="ECO:0000259" key="1">
    <source>
        <dbReference type="Pfam" id="PF13966"/>
    </source>
</evidence>
<keyword evidence="3" id="KW-1185">Reference proteome</keyword>
<gene>
    <name evidence="2" type="ORF">V6N11_007972</name>
</gene>
<reference evidence="2 3" key="1">
    <citation type="journal article" date="2024" name="G3 (Bethesda)">
        <title>Genome assembly of Hibiscus sabdariffa L. provides insights into metabolisms of medicinal natural products.</title>
        <authorList>
            <person name="Kim T."/>
        </authorList>
    </citation>
    <scope>NUCLEOTIDE SEQUENCE [LARGE SCALE GENOMIC DNA]</scope>
    <source>
        <strain evidence="2">TK-2024</strain>
        <tissue evidence="2">Old leaves</tissue>
    </source>
</reference>
<protein>
    <recommendedName>
        <fullName evidence="1">Reverse transcriptase zinc-binding domain-containing protein</fullName>
    </recommendedName>
</protein>
<dbReference type="Proteomes" id="UP001396334">
    <property type="component" value="Unassembled WGS sequence"/>
</dbReference>
<evidence type="ECO:0000313" key="3">
    <source>
        <dbReference type="Proteomes" id="UP001396334"/>
    </source>
</evidence>
<name>A0ABR2PZW2_9ROSI</name>
<dbReference type="InterPro" id="IPR026960">
    <property type="entry name" value="RVT-Znf"/>
</dbReference>
<proteinExistence type="predicted"/>
<accession>A0ABR2PZW2</accession>
<dbReference type="EMBL" id="JBBPBN010000048">
    <property type="protein sequence ID" value="KAK8993752.1"/>
    <property type="molecule type" value="Genomic_DNA"/>
</dbReference>
<dbReference type="Pfam" id="PF13966">
    <property type="entry name" value="zf-RVT"/>
    <property type="match status" value="1"/>
</dbReference>
<feature type="domain" description="Reverse transcriptase zinc-binding" evidence="1">
    <location>
        <begin position="52"/>
        <end position="138"/>
    </location>
</feature>
<organism evidence="2 3">
    <name type="scientific">Hibiscus sabdariffa</name>
    <name type="common">roselle</name>
    <dbReference type="NCBI Taxonomy" id="183260"/>
    <lineage>
        <taxon>Eukaryota</taxon>
        <taxon>Viridiplantae</taxon>
        <taxon>Streptophyta</taxon>
        <taxon>Embryophyta</taxon>
        <taxon>Tracheophyta</taxon>
        <taxon>Spermatophyta</taxon>
        <taxon>Magnoliopsida</taxon>
        <taxon>eudicotyledons</taxon>
        <taxon>Gunneridae</taxon>
        <taxon>Pentapetalae</taxon>
        <taxon>rosids</taxon>
        <taxon>malvids</taxon>
        <taxon>Malvales</taxon>
        <taxon>Malvaceae</taxon>
        <taxon>Malvoideae</taxon>
        <taxon>Hibiscus</taxon>
    </lineage>
</organism>
<comment type="caution">
    <text evidence="2">The sequence shown here is derived from an EMBL/GenBank/DDBJ whole genome shotgun (WGS) entry which is preliminary data.</text>
</comment>
<sequence>MDMVSTSGDWRWAEFESLFPVSVLLHIATTKVPCLGGAIDFCVWKPPGNHLFLVRSAYQVCRPMASAPVEEVWTAVGWFQGWSKVKMFLWLVCHQRLMTNSERVRRHLAHDSSCSIYGAVEEDVDNILRQCPLVEPVWVILVKCDRLFEFRQCTVKEWVRINLTKPEYFAAASEEWDLLFAVVAWNIWMQRNRLVFNLEPCDR</sequence>